<feature type="binding site" evidence="5">
    <location>
        <position position="163"/>
    </location>
    <ligand>
        <name>Mn(2+)</name>
        <dbReference type="ChEBI" id="CHEBI:29035"/>
    </ligand>
</feature>
<sequence>MKEYHAKAYDHLMRLPGFSEQSVTTHLTLYQGYVNNTNLLAEMMREQLTVGQCGTIEWAEMKRRFAWEFNGMRLHEYYFENLTGTATALDRQSQLYKKIEEDFNGYGLWEQGFKGTGGMRGIGWVILSYDVQTGRLFNVWLNEHDTGLLVDTLPLLVMDMFEHAYLPDYRLKRQEYVEAFFNVIDWGRVEKRLSDCLKSQLPIAGRDAA</sequence>
<dbReference type="Gene3D" id="3.55.40.20">
    <property type="entry name" value="Iron/manganese superoxide dismutase, C-terminal domain"/>
    <property type="match status" value="1"/>
</dbReference>
<keyword evidence="3 5" id="KW-0479">Metal-binding</keyword>
<evidence type="ECO:0000313" key="8">
    <source>
        <dbReference type="Proteomes" id="UP000248168"/>
    </source>
</evidence>
<evidence type="ECO:0000256" key="4">
    <source>
        <dbReference type="ARBA" id="ARBA00023002"/>
    </source>
</evidence>
<dbReference type="SUPFAM" id="SSF46609">
    <property type="entry name" value="Fe,Mn superoxide dismutase (SOD), N-terminal domain"/>
    <property type="match status" value="1"/>
</dbReference>
<dbReference type="InterPro" id="IPR036324">
    <property type="entry name" value="Mn/Fe_SOD_N_sf"/>
</dbReference>
<keyword evidence="8" id="KW-1185">Reference proteome</keyword>
<dbReference type="GO" id="GO:0004784">
    <property type="term" value="F:superoxide dismutase activity"/>
    <property type="evidence" value="ECO:0007669"/>
    <property type="project" value="UniProtKB-EC"/>
</dbReference>
<dbReference type="PIRSF" id="PIRSF000349">
    <property type="entry name" value="SODismutase"/>
    <property type="match status" value="1"/>
</dbReference>
<evidence type="ECO:0000259" key="6">
    <source>
        <dbReference type="Pfam" id="PF02777"/>
    </source>
</evidence>
<dbReference type="AlphaFoldDB" id="A0A330LE59"/>
<dbReference type="Pfam" id="PF02777">
    <property type="entry name" value="Sod_Fe_C"/>
    <property type="match status" value="1"/>
</dbReference>
<name>A0A330LE59_9BACT</name>
<dbReference type="InParanoid" id="A0A330LE59"/>
<proteinExistence type="inferred from homology"/>
<evidence type="ECO:0000256" key="5">
    <source>
        <dbReference type="PIRSR" id="PIRSR000349-1"/>
    </source>
</evidence>
<dbReference type="FunCoup" id="A0A330LE59">
    <property type="interactions" value="477"/>
</dbReference>
<protein>
    <recommendedName>
        <fullName evidence="2">superoxide dismutase</fullName>
        <ecNumber evidence="2">1.15.1.1</ecNumber>
    </recommendedName>
</protein>
<reference evidence="8" key="1">
    <citation type="submission" date="2018-04" db="EMBL/GenBank/DDBJ databases">
        <authorList>
            <person name="Lucker S."/>
            <person name="Sakoula D."/>
        </authorList>
    </citation>
    <scope>NUCLEOTIDE SEQUENCE [LARGE SCALE GENOMIC DNA]</scope>
</reference>
<dbReference type="EC" id="1.15.1.1" evidence="2"/>
<dbReference type="RefSeq" id="WP_121989561.1">
    <property type="nucleotide sequence ID" value="NZ_OUNR01000016.1"/>
</dbReference>
<dbReference type="InterPro" id="IPR036314">
    <property type="entry name" value="SOD_C_sf"/>
</dbReference>
<feature type="binding site" evidence="5">
    <location>
        <position position="26"/>
    </location>
    <ligand>
        <name>Mn(2+)</name>
        <dbReference type="ChEBI" id="CHEBI:29035"/>
    </ligand>
</feature>
<evidence type="ECO:0000256" key="3">
    <source>
        <dbReference type="ARBA" id="ARBA00022723"/>
    </source>
</evidence>
<dbReference type="PANTHER" id="PTHR11404">
    <property type="entry name" value="SUPEROXIDE DISMUTASE 2"/>
    <property type="match status" value="1"/>
</dbReference>
<dbReference type="Proteomes" id="UP000248168">
    <property type="component" value="Unassembled WGS sequence"/>
</dbReference>
<dbReference type="InterPro" id="IPR019832">
    <property type="entry name" value="Mn/Fe_SOD_C"/>
</dbReference>
<accession>A0A330LE59</accession>
<dbReference type="InterPro" id="IPR001189">
    <property type="entry name" value="Mn/Fe_SOD"/>
</dbReference>
<feature type="binding site" evidence="5">
    <location>
        <position position="75"/>
    </location>
    <ligand>
        <name>Mn(2+)</name>
        <dbReference type="ChEBI" id="CHEBI:29035"/>
    </ligand>
</feature>
<evidence type="ECO:0000256" key="1">
    <source>
        <dbReference type="ARBA" id="ARBA00008714"/>
    </source>
</evidence>
<evidence type="ECO:0000256" key="2">
    <source>
        <dbReference type="ARBA" id="ARBA00012682"/>
    </source>
</evidence>
<dbReference type="OrthoDB" id="9803125at2"/>
<feature type="domain" description="Manganese/iron superoxide dismutase C-terminal" evidence="6">
    <location>
        <begin position="92"/>
        <end position="192"/>
    </location>
</feature>
<dbReference type="SUPFAM" id="SSF54719">
    <property type="entry name" value="Fe,Mn superoxide dismutase (SOD), C-terminal domain"/>
    <property type="match status" value="1"/>
</dbReference>
<feature type="binding site" evidence="5">
    <location>
        <position position="159"/>
    </location>
    <ligand>
        <name>Mn(2+)</name>
        <dbReference type="ChEBI" id="CHEBI:29035"/>
    </ligand>
</feature>
<dbReference type="EMBL" id="OUNR01000016">
    <property type="protein sequence ID" value="SPP65250.1"/>
    <property type="molecule type" value="Genomic_DNA"/>
</dbReference>
<dbReference type="InterPro" id="IPR050265">
    <property type="entry name" value="Fe/Mn_Superoxide_Dismutase"/>
</dbReference>
<dbReference type="GO" id="GO:0046872">
    <property type="term" value="F:metal ion binding"/>
    <property type="evidence" value="ECO:0007669"/>
    <property type="project" value="UniProtKB-KW"/>
</dbReference>
<keyword evidence="4" id="KW-0560">Oxidoreductase</keyword>
<comment type="similarity">
    <text evidence="1">Belongs to the iron/manganese superoxide dismutase family.</text>
</comment>
<evidence type="ECO:0000313" key="7">
    <source>
        <dbReference type="EMBL" id="SPP65250.1"/>
    </source>
</evidence>
<gene>
    <name evidence="7" type="ORF">NITLEN_30164</name>
</gene>
<dbReference type="PANTHER" id="PTHR11404:SF6">
    <property type="entry name" value="SUPEROXIDE DISMUTASE [MN], MITOCHONDRIAL"/>
    <property type="match status" value="1"/>
</dbReference>
<organism evidence="7 8">
    <name type="scientific">Nitrospira lenta</name>
    <dbReference type="NCBI Taxonomy" id="1436998"/>
    <lineage>
        <taxon>Bacteria</taxon>
        <taxon>Pseudomonadati</taxon>
        <taxon>Nitrospirota</taxon>
        <taxon>Nitrospiria</taxon>
        <taxon>Nitrospirales</taxon>
        <taxon>Nitrospiraceae</taxon>
        <taxon>Nitrospira</taxon>
    </lineage>
</organism>